<protein>
    <recommendedName>
        <fullName evidence="1">MOSC domain-containing protein</fullName>
    </recommendedName>
</protein>
<dbReference type="PROSITE" id="PS51340">
    <property type="entry name" value="MOSC"/>
    <property type="match status" value="1"/>
</dbReference>
<dbReference type="SUPFAM" id="SSF141673">
    <property type="entry name" value="MOSC N-terminal domain-like"/>
    <property type="match status" value="1"/>
</dbReference>
<dbReference type="GO" id="GO:0030170">
    <property type="term" value="F:pyridoxal phosphate binding"/>
    <property type="evidence" value="ECO:0007669"/>
    <property type="project" value="InterPro"/>
</dbReference>
<dbReference type="EMBL" id="QKRW01000008">
    <property type="protein sequence ID" value="RAL65942.1"/>
    <property type="molecule type" value="Genomic_DNA"/>
</dbReference>
<dbReference type="AlphaFoldDB" id="A0A395J0B2"/>
<dbReference type="InterPro" id="IPR005303">
    <property type="entry name" value="MOCOS_middle"/>
</dbReference>
<dbReference type="InterPro" id="IPR005302">
    <property type="entry name" value="MoCF_Sase_C"/>
</dbReference>
<dbReference type="GO" id="GO:0003824">
    <property type="term" value="F:catalytic activity"/>
    <property type="evidence" value="ECO:0007669"/>
    <property type="project" value="InterPro"/>
</dbReference>
<dbReference type="Pfam" id="PF03473">
    <property type="entry name" value="MOSC"/>
    <property type="match status" value="1"/>
</dbReference>
<feature type="domain" description="MOSC" evidence="1">
    <location>
        <begin position="159"/>
        <end position="335"/>
    </location>
</feature>
<evidence type="ECO:0000313" key="2">
    <source>
        <dbReference type="EMBL" id="RAL65942.1"/>
    </source>
</evidence>
<reference evidence="2 3" key="1">
    <citation type="submission" date="2018-06" db="EMBL/GenBank/DDBJ databases">
        <title>Genome Sequence of the Brown Rot Fungal Pathogen Monilinia fructigena.</title>
        <authorList>
            <person name="Landi L."/>
            <person name="De Miccolis Angelini R.M."/>
            <person name="Pollastro S."/>
            <person name="Abate D."/>
            <person name="Faretra F."/>
            <person name="Romanazzi G."/>
        </authorList>
    </citation>
    <scope>NUCLEOTIDE SEQUENCE [LARGE SCALE GENOMIC DNA]</scope>
    <source>
        <strain evidence="2 3">Mfrg269</strain>
    </source>
</reference>
<gene>
    <name evidence="2" type="ORF">DID88_005603</name>
</gene>
<dbReference type="OrthoDB" id="17255at2759"/>
<dbReference type="GO" id="GO:0030151">
    <property type="term" value="F:molybdenum ion binding"/>
    <property type="evidence" value="ECO:0007669"/>
    <property type="project" value="InterPro"/>
</dbReference>
<organism evidence="2 3">
    <name type="scientific">Monilinia fructigena</name>
    <dbReference type="NCBI Taxonomy" id="38457"/>
    <lineage>
        <taxon>Eukaryota</taxon>
        <taxon>Fungi</taxon>
        <taxon>Dikarya</taxon>
        <taxon>Ascomycota</taxon>
        <taxon>Pezizomycotina</taxon>
        <taxon>Leotiomycetes</taxon>
        <taxon>Helotiales</taxon>
        <taxon>Sclerotiniaceae</taxon>
        <taxon>Monilinia</taxon>
    </lineage>
</organism>
<evidence type="ECO:0000259" key="1">
    <source>
        <dbReference type="PROSITE" id="PS51340"/>
    </source>
</evidence>
<name>A0A395J0B2_9HELO</name>
<dbReference type="PANTHER" id="PTHR14237">
    <property type="entry name" value="MOLYBDOPTERIN COFACTOR SULFURASE MOSC"/>
    <property type="match status" value="1"/>
</dbReference>
<dbReference type="SUPFAM" id="SSF50800">
    <property type="entry name" value="PK beta-barrel domain-like"/>
    <property type="match status" value="1"/>
</dbReference>
<dbReference type="PANTHER" id="PTHR14237:SF19">
    <property type="entry name" value="MITOCHONDRIAL AMIDOXIME REDUCING COMPONENT 1"/>
    <property type="match status" value="1"/>
</dbReference>
<keyword evidence="3" id="KW-1185">Reference proteome</keyword>
<proteinExistence type="predicted"/>
<sequence>MLNNLNLNPFSSPPTATEIIDLLIYPIKSCRGISIKSSLLTTHGLDLDRRWMFVSSDDHRFITIRDNSTMTLIDTAFTTCKAPAEFGGADIEYLVISIKNTDQKVMVPARPTEQWLKDNTTLKSVEIWDYKTDGYVYKDEINAIFCKFFNRDVKLVYKGPTPRMMRGNAAPEVLGREESTNFPDVMSVLIANEASLRELNQRLAKKGADEITVERFRPNIIVRGKDEGNNDDTAPGAWTEDHWKRVRIVNKPNSGFLSTALGSNGVDIDVQARCARCQVPNVNPETAEKNKHEPWDTLVSYRRIDEGIKWKPCFGMLSVPRADGHIAVGMRFEVLETTENHKYMKGF</sequence>
<dbReference type="InterPro" id="IPR011037">
    <property type="entry name" value="Pyrv_Knase-like_insert_dom_sf"/>
</dbReference>
<dbReference type="Pfam" id="PF03476">
    <property type="entry name" value="MOSC_N"/>
    <property type="match status" value="1"/>
</dbReference>
<evidence type="ECO:0000313" key="3">
    <source>
        <dbReference type="Proteomes" id="UP000249056"/>
    </source>
</evidence>
<comment type="caution">
    <text evidence="2">The sequence shown here is derived from an EMBL/GenBank/DDBJ whole genome shotgun (WGS) entry which is preliminary data.</text>
</comment>
<dbReference type="Proteomes" id="UP000249056">
    <property type="component" value="Unassembled WGS sequence"/>
</dbReference>
<accession>A0A395J0B2</accession>